<keyword evidence="10" id="KW-1185">Reference proteome</keyword>
<evidence type="ECO:0000256" key="2">
    <source>
        <dbReference type="ARBA" id="ARBA00007466"/>
    </source>
</evidence>
<keyword evidence="5" id="KW-0539">Nucleus</keyword>
<dbReference type="GO" id="GO:0030692">
    <property type="term" value="C:Noc4p-Nop14p complex"/>
    <property type="evidence" value="ECO:0007669"/>
    <property type="project" value="TreeGrafter"/>
</dbReference>
<dbReference type="GO" id="GO:0032040">
    <property type="term" value="C:small-subunit processome"/>
    <property type="evidence" value="ECO:0007669"/>
    <property type="project" value="InterPro"/>
</dbReference>
<proteinExistence type="inferred from homology"/>
<keyword evidence="7" id="KW-0175">Coiled coil</keyword>
<feature type="compositionally biased region" description="Acidic residues" evidence="8">
    <location>
        <begin position="383"/>
        <end position="394"/>
    </location>
</feature>
<feature type="compositionally biased region" description="Basic and acidic residues" evidence="8">
    <location>
        <begin position="213"/>
        <end position="231"/>
    </location>
</feature>
<organism evidence="9 10">
    <name type="scientific">Aphis glycines</name>
    <name type="common">Soybean aphid</name>
    <dbReference type="NCBI Taxonomy" id="307491"/>
    <lineage>
        <taxon>Eukaryota</taxon>
        <taxon>Metazoa</taxon>
        <taxon>Ecdysozoa</taxon>
        <taxon>Arthropoda</taxon>
        <taxon>Hexapoda</taxon>
        <taxon>Insecta</taxon>
        <taxon>Pterygota</taxon>
        <taxon>Neoptera</taxon>
        <taxon>Paraneoptera</taxon>
        <taxon>Hemiptera</taxon>
        <taxon>Sternorrhyncha</taxon>
        <taxon>Aphidomorpha</taxon>
        <taxon>Aphidoidea</taxon>
        <taxon>Aphididae</taxon>
        <taxon>Aphidini</taxon>
        <taxon>Aphis</taxon>
        <taxon>Aphis</taxon>
    </lineage>
</organism>
<keyword evidence="3" id="KW-0690">Ribosome biogenesis</keyword>
<evidence type="ECO:0000313" key="9">
    <source>
        <dbReference type="EMBL" id="KAE9524796.1"/>
    </source>
</evidence>
<comment type="function">
    <text evidence="6">Involved in nucleolar processing of pre-18S ribosomal RNA. Has a role in the nuclear export of 40S pre-ribosomal subunit to the cytoplasm.</text>
</comment>
<dbReference type="GO" id="GO:0030490">
    <property type="term" value="P:maturation of SSU-rRNA"/>
    <property type="evidence" value="ECO:0007669"/>
    <property type="project" value="TreeGrafter"/>
</dbReference>
<dbReference type="EMBL" id="VYZN01000065">
    <property type="protein sequence ID" value="KAE9524796.1"/>
    <property type="molecule type" value="Genomic_DNA"/>
</dbReference>
<evidence type="ECO:0000313" key="10">
    <source>
        <dbReference type="Proteomes" id="UP000475862"/>
    </source>
</evidence>
<dbReference type="AlphaFoldDB" id="A0A6G0T2D4"/>
<keyword evidence="4" id="KW-0698">rRNA processing</keyword>
<sequence length="843" mass="97782">MKVKKNKEKELNPFELHINNKKFTILGRKSKNEVGKPGIARSKSIQKRKKSLLLEYKLKDKSNKFVDRRIGEKNRAMTADDRVIARFTASRVKAQKKMKYNLGEEEDLTHHGQSLSTIEKFEKPMSDDDSDSDDDRNGGKLGAEFVEKAHFGGGVLSRAGDGETSHRDLIDKLIAESKLRKYEKKQLKQETNELTEQLDKDWKELMPVVPTKNRGETDTEDEPPTKKKVDKNSYDILMRSLKFDRRGMASDKLKSEEEIAKEEKERLEKLESERLKRMKGIEDDGIVKHRSADDLDDGFDFGDDEIQPLAYNSEGKPLNSDLISVNEEQNDLNDDCSENGDDEIKSDDDDNGDDDDNDNDDDNDDDDEDDDEKNLNNDMSDLKEDDESSNDEETNICIKNGDKNKSAELFAKKLKEKKVLMDEARKQLPYTFTVAESYEGFQEILEDRSITEQIVIIERMIKVNHPSLGNDNRSNLQRLYPYLLQHLNDNSCSIDGWKILNSLAPHLYDLTQFFPEHAAKCFIEVLKEKHTDFIDSSLKQITSDMLIFFKLVPLLFPSSDYYHPVCTYAVMIASEILSQTKIKKRSDIASCLLLTTILLEYVQLSKRYIPEVVNILRGMLLMTTTDNNSVNYVQQFKPNMKLLIIENNATQIEWSKKLSINEIFNEENIDDAFKLTSLYIILDLIFRFRKLCEDIPSVNEIWTPHLSIITTLKINLDEMNAQIDKTKLQLQMVEKKLEKLQTLSNRPKALRLYEPRIQKVYDGRTFKTESKEKAERSKLLHRYKREMKSAVREIRKDNSFLSKLKYHEQAKSDAERRNKVKQIYSWGANQAHEINKLAKKNKK</sequence>
<feature type="region of interest" description="Disordered" evidence="8">
    <location>
        <begin position="186"/>
        <end position="231"/>
    </location>
</feature>
<comment type="subcellular location">
    <subcellularLocation>
        <location evidence="1">Nucleus</location>
        <location evidence="1">Nucleolus</location>
    </subcellularLocation>
</comment>
<feature type="region of interest" description="Disordered" evidence="8">
    <location>
        <begin position="273"/>
        <end position="399"/>
    </location>
</feature>
<dbReference type="Proteomes" id="UP000475862">
    <property type="component" value="Unassembled WGS sequence"/>
</dbReference>
<evidence type="ECO:0000256" key="8">
    <source>
        <dbReference type="SAM" id="MobiDB-lite"/>
    </source>
</evidence>
<feature type="region of interest" description="Disordered" evidence="8">
    <location>
        <begin position="122"/>
        <end position="144"/>
    </location>
</feature>
<reference evidence="9 10" key="1">
    <citation type="submission" date="2019-08" db="EMBL/GenBank/DDBJ databases">
        <title>The genome of the soybean aphid Biotype 1, its phylome, world population structure and adaptation to the North American continent.</title>
        <authorList>
            <person name="Giordano R."/>
            <person name="Donthu R.K."/>
            <person name="Hernandez A.G."/>
            <person name="Wright C.L."/>
            <person name="Zimin A.V."/>
        </authorList>
    </citation>
    <scope>NUCLEOTIDE SEQUENCE [LARGE SCALE GENOMIC DNA]</scope>
    <source>
        <tissue evidence="9">Whole aphids</tissue>
    </source>
</reference>
<evidence type="ECO:0008006" key="11">
    <source>
        <dbReference type="Google" id="ProtNLM"/>
    </source>
</evidence>
<name>A0A6G0T2D4_APHGL</name>
<feature type="compositionally biased region" description="Acidic residues" evidence="8">
    <location>
        <begin position="328"/>
        <end position="372"/>
    </location>
</feature>
<evidence type="ECO:0000256" key="3">
    <source>
        <dbReference type="ARBA" id="ARBA00022517"/>
    </source>
</evidence>
<feature type="compositionally biased region" description="Acidic residues" evidence="8">
    <location>
        <begin position="294"/>
        <end position="306"/>
    </location>
</feature>
<evidence type="ECO:0000256" key="6">
    <source>
        <dbReference type="ARBA" id="ARBA00024695"/>
    </source>
</evidence>
<gene>
    <name evidence="9" type="ORF">AGLY_014846</name>
</gene>
<feature type="compositionally biased region" description="Basic and acidic residues" evidence="8">
    <location>
        <begin position="186"/>
        <end position="204"/>
    </location>
</feature>
<dbReference type="OrthoDB" id="441771at2759"/>
<evidence type="ECO:0000256" key="1">
    <source>
        <dbReference type="ARBA" id="ARBA00004604"/>
    </source>
</evidence>
<comment type="caution">
    <text evidence="9">The sequence shown here is derived from an EMBL/GenBank/DDBJ whole genome shotgun (WGS) entry which is preliminary data.</text>
</comment>
<feature type="coiled-coil region" evidence="7">
    <location>
        <begin position="709"/>
        <end position="743"/>
    </location>
</feature>
<evidence type="ECO:0000256" key="5">
    <source>
        <dbReference type="ARBA" id="ARBA00023242"/>
    </source>
</evidence>
<accession>A0A6G0T2D4</accession>
<dbReference type="InterPro" id="IPR007276">
    <property type="entry name" value="Nop14"/>
</dbReference>
<comment type="similarity">
    <text evidence="2">Belongs to the NOP14 family.</text>
</comment>
<dbReference type="Pfam" id="PF04147">
    <property type="entry name" value="Nop14"/>
    <property type="match status" value="1"/>
</dbReference>
<evidence type="ECO:0000256" key="7">
    <source>
        <dbReference type="SAM" id="Coils"/>
    </source>
</evidence>
<dbReference type="PANTHER" id="PTHR23183">
    <property type="entry name" value="NOP14"/>
    <property type="match status" value="1"/>
</dbReference>
<evidence type="ECO:0000256" key="4">
    <source>
        <dbReference type="ARBA" id="ARBA00022552"/>
    </source>
</evidence>
<feature type="compositionally biased region" description="Basic and acidic residues" evidence="8">
    <location>
        <begin position="273"/>
        <end position="293"/>
    </location>
</feature>
<dbReference type="PANTHER" id="PTHR23183:SF0">
    <property type="entry name" value="NUCLEOLAR PROTEIN 14"/>
    <property type="match status" value="1"/>
</dbReference>
<protein>
    <recommendedName>
        <fullName evidence="11">Nucleolar protein 14</fullName>
    </recommendedName>
</protein>